<dbReference type="EMBL" id="CP002200">
    <property type="protein sequence ID" value="ADN18375.1"/>
    <property type="molecule type" value="Genomic_DNA"/>
</dbReference>
<dbReference type="KEGG" id="cyj:Cyan7822_6623"/>
<keyword evidence="1" id="KW-0614">Plasmid</keyword>
<organism evidence="1 2">
    <name type="scientific">Gloeothece verrucosa (strain PCC 7822)</name>
    <name type="common">Cyanothece sp. (strain PCC 7822)</name>
    <dbReference type="NCBI Taxonomy" id="497965"/>
    <lineage>
        <taxon>Bacteria</taxon>
        <taxon>Bacillati</taxon>
        <taxon>Cyanobacteriota</taxon>
        <taxon>Cyanophyceae</taxon>
        <taxon>Oscillatoriophycideae</taxon>
        <taxon>Chroococcales</taxon>
        <taxon>Aphanothecaceae</taxon>
        <taxon>Gloeothece</taxon>
        <taxon>Gloeothece verrucosa</taxon>
    </lineage>
</organism>
<name>E0UN45_GLOV7</name>
<accession>E0UN45</accession>
<proteinExistence type="predicted"/>
<dbReference type="OrthoDB" id="1601096at2"/>
<dbReference type="Proteomes" id="UP000008206">
    <property type="component" value="Plasmid Cy782202"/>
</dbReference>
<gene>
    <name evidence="1" type="ordered locus">Cyan7822_6623</name>
</gene>
<geneLocation type="plasmid" evidence="1 2">
    <name>Cy782202</name>
</geneLocation>
<reference evidence="2" key="1">
    <citation type="journal article" date="2011" name="MBio">
        <title>Novel metabolic attributes of the genus Cyanothece, comprising a group of unicellular nitrogen-fixing Cyanobacteria.</title>
        <authorList>
            <person name="Bandyopadhyay A."/>
            <person name="Elvitigala T."/>
            <person name="Welsh E."/>
            <person name="Stockel J."/>
            <person name="Liberton M."/>
            <person name="Min H."/>
            <person name="Sherman L.A."/>
            <person name="Pakrasi H.B."/>
        </authorList>
    </citation>
    <scope>NUCLEOTIDE SEQUENCE [LARGE SCALE GENOMIC DNA]</scope>
    <source>
        <strain evidence="2">PCC 7822</strain>
        <plasmid evidence="2">Cy782202</plasmid>
    </source>
</reference>
<protein>
    <submittedName>
        <fullName evidence="1">Uncharacterized protein</fullName>
    </submittedName>
</protein>
<keyword evidence="2" id="KW-1185">Reference proteome</keyword>
<dbReference type="HOGENOM" id="CLU_1537547_0_0_3"/>
<dbReference type="RefSeq" id="WP_013335117.1">
    <property type="nucleotide sequence ID" value="NC_014534.1"/>
</dbReference>
<sequence>MDRFKVILTERTSDYDVWIGLDTQPVFSNENYLVEAFFKVAGGIHHLVRRYKKKPSVKQILRYTKKAIFSKRPYTPGQACDGSITSPVVALFKNFCDYFNLNPTELYQQAYPNHETISLDRYEKIVEFAQWQGGVEYPATWDRTARLGLIESLREINYHSLNELVIDYLENQSF</sequence>
<evidence type="ECO:0000313" key="1">
    <source>
        <dbReference type="EMBL" id="ADN18375.1"/>
    </source>
</evidence>
<dbReference type="AlphaFoldDB" id="E0UN45"/>
<evidence type="ECO:0000313" key="2">
    <source>
        <dbReference type="Proteomes" id="UP000008206"/>
    </source>
</evidence>